<evidence type="ECO:0000313" key="3">
    <source>
        <dbReference type="Proteomes" id="UP001431209"/>
    </source>
</evidence>
<evidence type="ECO:0000256" key="1">
    <source>
        <dbReference type="SAM" id="MobiDB-lite"/>
    </source>
</evidence>
<feature type="compositionally biased region" description="Low complexity" evidence="1">
    <location>
        <begin position="98"/>
        <end position="112"/>
    </location>
</feature>
<dbReference type="AlphaFoldDB" id="A0AAW2YT73"/>
<evidence type="ECO:0000313" key="2">
    <source>
        <dbReference type="EMBL" id="KAL0480053.1"/>
    </source>
</evidence>
<feature type="region of interest" description="Disordered" evidence="1">
    <location>
        <begin position="98"/>
        <end position="139"/>
    </location>
</feature>
<reference evidence="2 3" key="1">
    <citation type="submission" date="2024-03" db="EMBL/GenBank/DDBJ databases">
        <title>The Acrasis kona genome and developmental transcriptomes reveal deep origins of eukaryotic multicellular pathways.</title>
        <authorList>
            <person name="Sheikh S."/>
            <person name="Fu C.-J."/>
            <person name="Brown M.W."/>
            <person name="Baldauf S.L."/>
        </authorList>
    </citation>
    <scope>NUCLEOTIDE SEQUENCE [LARGE SCALE GENOMIC DNA]</scope>
    <source>
        <strain evidence="2 3">ATCC MYA-3509</strain>
    </source>
</reference>
<gene>
    <name evidence="2" type="ORF">AKO1_010944</name>
</gene>
<keyword evidence="3" id="KW-1185">Reference proteome</keyword>
<protein>
    <submittedName>
        <fullName evidence="2">Uncharacterized protein</fullName>
    </submittedName>
</protein>
<name>A0AAW2YT73_9EUKA</name>
<accession>A0AAW2YT73</accession>
<feature type="region of interest" description="Disordered" evidence="1">
    <location>
        <begin position="202"/>
        <end position="225"/>
    </location>
</feature>
<feature type="compositionally biased region" description="Low complexity" evidence="1">
    <location>
        <begin position="202"/>
        <end position="218"/>
    </location>
</feature>
<organism evidence="2 3">
    <name type="scientific">Acrasis kona</name>
    <dbReference type="NCBI Taxonomy" id="1008807"/>
    <lineage>
        <taxon>Eukaryota</taxon>
        <taxon>Discoba</taxon>
        <taxon>Heterolobosea</taxon>
        <taxon>Tetramitia</taxon>
        <taxon>Eutetramitia</taxon>
        <taxon>Acrasidae</taxon>
        <taxon>Acrasis</taxon>
    </lineage>
</organism>
<dbReference type="Proteomes" id="UP001431209">
    <property type="component" value="Unassembled WGS sequence"/>
</dbReference>
<sequence length="397" mass="43470">MKTQSLPSSGFMAPPTSTPISFKPVHERSNTEPVDKHLLTASEDLDLMSASIGDMMDSPFVPGSLPTTSNLTKNIMSFNNNNTNNKPKGGIAALLSEQQQQQLHQQPSSLPSCTFSTTNYNTPQNSVPSEASSTNPINISRKNYNMSSAASSIGSTGSSFGKYSSSSSPPFGYAGGSFPNKSFKFSFSPLIDPLNSYTPPSMLSSSLKNNNQQSPSLSGSRLADRSTDNIPAFFQSTKTTNTPPTLNNNNVRLESDLHFDAHHQTNSYMDFPPSFLQLDEDKSAGSLLSNHSNEPPFPYKNSPSDDFPDDVDYYNEDDIVMDGLTFAGSGSGASWKMFDADHSNNPDDDDDQEDRISMFMQQLDRAPNRLKTLTSSHARTLDQLAFELNRIKNNFKN</sequence>
<dbReference type="EMBL" id="JAOPGA020000623">
    <property type="protein sequence ID" value="KAL0480053.1"/>
    <property type="molecule type" value="Genomic_DNA"/>
</dbReference>
<comment type="caution">
    <text evidence="2">The sequence shown here is derived from an EMBL/GenBank/DDBJ whole genome shotgun (WGS) entry which is preliminary data.</text>
</comment>
<proteinExistence type="predicted"/>
<feature type="compositionally biased region" description="Polar residues" evidence="1">
    <location>
        <begin position="113"/>
        <end position="139"/>
    </location>
</feature>
<feature type="region of interest" description="Disordered" evidence="1">
    <location>
        <begin position="1"/>
        <end position="32"/>
    </location>
</feature>